<sequence>MTAAATGSVLISDVRPYGEGDPVDLLVVDGTITEIGAGLTAPDGAERIDGKGGVLLPGFVDLHTHLREPGREDTETIRTGSEAAALGGYTAVFAMANTNPVADNSTVTDNVWRTGREIGIVDVHPVGAVTVGLEGKQLAEMGMMNAGAAGVRMFSDDGKCVHDPLLMRRALEYAKGLGVLIAQHAEEPRLTVGAVANEGPTASRLGLPGWPRAAEESIVIRDALLARDAGARVHICHASTEGTVELLRWAKEQGISITAEVTPHHLLLDDSRLETYDPVNKVNPPLREVRDTQALRRALAEGVVDCVATDHAPHASQEKCCEFAQAKPGMLGLQTALPIVVETLVKPGLLDWRGVARVMSERPAQIVELTDQGRPIAVGEPGNLAVVDPDASWVVHGDELASLSRNTPYEDMTMPAAVTATVLRGVVTTREGQVTR</sequence>
<dbReference type="PANTHER" id="PTHR43668">
    <property type="entry name" value="ALLANTOINASE"/>
    <property type="match status" value="1"/>
</dbReference>
<comment type="catalytic activity">
    <reaction evidence="6">
        <text>(S)-dihydroorotate + H2O = N-carbamoyl-L-aspartate + H(+)</text>
        <dbReference type="Rhea" id="RHEA:24296"/>
        <dbReference type="ChEBI" id="CHEBI:15377"/>
        <dbReference type="ChEBI" id="CHEBI:15378"/>
        <dbReference type="ChEBI" id="CHEBI:30864"/>
        <dbReference type="ChEBI" id="CHEBI:32814"/>
        <dbReference type="EC" id="3.5.2.3"/>
    </reaction>
</comment>
<dbReference type="InterPro" id="IPR024403">
    <property type="entry name" value="DHOase_cat"/>
</dbReference>
<comment type="similarity">
    <text evidence="2 6">Belongs to the metallo-dependent hydrolases superfamily. DHOase family. Class I DHOase subfamily.</text>
</comment>
<keyword evidence="6" id="KW-0862">Zinc</keyword>
<feature type="active site" evidence="6">
    <location>
        <position position="310"/>
    </location>
</feature>
<comment type="pathway">
    <text evidence="6">Pyrimidine metabolism; UMP biosynthesis via de novo pathway; (S)-dihydroorotate from bicarbonate: step 3/3.</text>
</comment>
<dbReference type="EC" id="3.5.2.3" evidence="6"/>
<evidence type="ECO:0000256" key="2">
    <source>
        <dbReference type="ARBA" id="ARBA00010286"/>
    </source>
</evidence>
<dbReference type="InterPro" id="IPR032466">
    <property type="entry name" value="Metal_Hydrolase"/>
</dbReference>
<dbReference type="NCBIfam" id="TIGR00857">
    <property type="entry name" value="pyrC_multi"/>
    <property type="match status" value="1"/>
</dbReference>
<feature type="binding site" evidence="6">
    <location>
        <position position="97"/>
    </location>
    <ligand>
        <name>substrate</name>
    </ligand>
</feature>
<dbReference type="CDD" id="cd01317">
    <property type="entry name" value="DHOase_IIa"/>
    <property type="match status" value="1"/>
</dbReference>
<dbReference type="GO" id="GO:0004151">
    <property type="term" value="F:dihydroorotase activity"/>
    <property type="evidence" value="ECO:0007669"/>
    <property type="project" value="UniProtKB-UniRule"/>
</dbReference>
<dbReference type="GO" id="GO:0008270">
    <property type="term" value="F:zinc ion binding"/>
    <property type="evidence" value="ECO:0007669"/>
    <property type="project" value="UniProtKB-UniRule"/>
</dbReference>
<comment type="cofactor">
    <cofactor evidence="6">
        <name>Zn(2+)</name>
        <dbReference type="ChEBI" id="CHEBI:29105"/>
    </cofactor>
    <text evidence="6">Binds 2 Zn(2+) ions per subunit.</text>
</comment>
<feature type="binding site" evidence="6">
    <location>
        <position position="310"/>
    </location>
    <ligand>
        <name>Zn(2+)</name>
        <dbReference type="ChEBI" id="CHEBI:29105"/>
        <label>1</label>
    </ligand>
</feature>
<dbReference type="GeneID" id="60748919"/>
<dbReference type="InterPro" id="IPR011059">
    <property type="entry name" value="Metal-dep_hydrolase_composite"/>
</dbReference>
<feature type="binding site" evidence="6">
    <location>
        <position position="237"/>
    </location>
    <ligand>
        <name>Zn(2+)</name>
        <dbReference type="ChEBI" id="CHEBI:29105"/>
        <label>2</label>
    </ligand>
</feature>
<dbReference type="InterPro" id="IPR002195">
    <property type="entry name" value="Dihydroorotase_CS"/>
</dbReference>
<feature type="binding site" evidence="6">
    <location>
        <position position="283"/>
    </location>
    <ligand>
        <name>substrate</name>
    </ligand>
</feature>
<dbReference type="InterPro" id="IPR050138">
    <property type="entry name" value="DHOase/Allantoinase_Hydrolase"/>
</dbReference>
<dbReference type="Proteomes" id="UP000360750">
    <property type="component" value="Unassembled WGS sequence"/>
</dbReference>
<evidence type="ECO:0000256" key="4">
    <source>
        <dbReference type="ARBA" id="ARBA00022801"/>
    </source>
</evidence>
<comment type="caution">
    <text evidence="8">The sequence shown here is derived from an EMBL/GenBank/DDBJ whole genome shotgun (WGS) entry which is preliminary data.</text>
</comment>
<evidence type="ECO:0000313" key="9">
    <source>
        <dbReference type="Proteomes" id="UP000360750"/>
    </source>
</evidence>
<feature type="binding site" evidence="6">
    <location>
        <position position="157"/>
    </location>
    <ligand>
        <name>Zn(2+)</name>
        <dbReference type="ChEBI" id="CHEBI:29105"/>
        <label>1</label>
    </ligand>
</feature>
<keyword evidence="3 6" id="KW-0479">Metal-binding</keyword>
<feature type="binding site" evidence="6">
    <location>
        <position position="65"/>
    </location>
    <ligand>
        <name>Zn(2+)</name>
        <dbReference type="ChEBI" id="CHEBI:29105"/>
        <label>1</label>
    </ligand>
</feature>
<evidence type="ECO:0000313" key="8">
    <source>
        <dbReference type="EMBL" id="VFA82121.1"/>
    </source>
</evidence>
<organism evidence="8 9">
    <name type="scientific">Gordonia paraffinivorans</name>
    <dbReference type="NCBI Taxonomy" id="175628"/>
    <lineage>
        <taxon>Bacteria</taxon>
        <taxon>Bacillati</taxon>
        <taxon>Actinomycetota</taxon>
        <taxon>Actinomycetes</taxon>
        <taxon>Mycobacteriales</taxon>
        <taxon>Gordoniaceae</taxon>
        <taxon>Gordonia</taxon>
    </lineage>
</organism>
<evidence type="ECO:0000259" key="7">
    <source>
        <dbReference type="Pfam" id="PF12890"/>
    </source>
</evidence>
<evidence type="ECO:0000256" key="6">
    <source>
        <dbReference type="HAMAP-Rule" id="MF_00220"/>
    </source>
</evidence>
<dbReference type="SUPFAM" id="SSF51338">
    <property type="entry name" value="Composite domain of metallo-dependent hydrolases"/>
    <property type="match status" value="1"/>
</dbReference>
<gene>
    <name evidence="6 8" type="primary">pyrC</name>
    <name evidence="8" type="ORF">NCTC8139_00882</name>
</gene>
<accession>A0ABD7UZ44</accession>
<reference evidence="8 9" key="1">
    <citation type="submission" date="2019-02" db="EMBL/GenBank/DDBJ databases">
        <authorList>
            <consortium name="Pathogen Informatics"/>
        </authorList>
    </citation>
    <scope>NUCLEOTIDE SEQUENCE [LARGE SCALE GENOMIC DNA]</scope>
    <source>
        <strain evidence="8 9">3012STDY6756503</strain>
    </source>
</reference>
<dbReference type="RefSeq" id="WP_131733570.1">
    <property type="nucleotide sequence ID" value="NZ_CAACYD010000005.1"/>
</dbReference>
<dbReference type="Gene3D" id="2.30.40.10">
    <property type="entry name" value="Urease, subunit C, domain 1"/>
    <property type="match status" value="1"/>
</dbReference>
<dbReference type="EMBL" id="CAACYD010000005">
    <property type="protein sequence ID" value="VFA82121.1"/>
    <property type="molecule type" value="Genomic_DNA"/>
</dbReference>
<dbReference type="PANTHER" id="PTHR43668:SF2">
    <property type="entry name" value="ALLANTOINASE"/>
    <property type="match status" value="1"/>
</dbReference>
<dbReference type="Gene3D" id="3.20.20.140">
    <property type="entry name" value="Metal-dependent hydrolases"/>
    <property type="match status" value="1"/>
</dbReference>
<keyword evidence="4 6" id="KW-0378">Hydrolase</keyword>
<dbReference type="AlphaFoldDB" id="A0ABD7UZ44"/>
<dbReference type="InterPro" id="IPR004722">
    <property type="entry name" value="DHOase"/>
</dbReference>
<dbReference type="SUPFAM" id="SSF51556">
    <property type="entry name" value="Metallo-dependent hydrolases"/>
    <property type="match status" value="1"/>
</dbReference>
<dbReference type="HAMAP" id="MF_00220_B">
    <property type="entry name" value="PyrC_classI_B"/>
    <property type="match status" value="1"/>
</dbReference>
<dbReference type="PROSITE" id="PS00483">
    <property type="entry name" value="DIHYDROOROTASE_2"/>
    <property type="match status" value="1"/>
</dbReference>
<keyword evidence="5 6" id="KW-0665">Pyrimidine biosynthesis</keyword>
<feature type="binding site" evidence="6">
    <location>
        <position position="314"/>
    </location>
    <ligand>
        <name>substrate</name>
    </ligand>
</feature>
<comment type="function">
    <text evidence="1 6">Catalyzes the reversible cyclization of carbamoyl aspartate to dihydroorotate.</text>
</comment>
<evidence type="ECO:0000256" key="5">
    <source>
        <dbReference type="ARBA" id="ARBA00022975"/>
    </source>
</evidence>
<feature type="domain" description="Dihydroorotase catalytic" evidence="7">
    <location>
        <begin position="53"/>
        <end position="240"/>
    </location>
</feature>
<feature type="binding site" evidence="6">
    <location>
        <position position="184"/>
    </location>
    <ligand>
        <name>Zn(2+)</name>
        <dbReference type="ChEBI" id="CHEBI:29105"/>
        <label>2</label>
    </ligand>
</feature>
<evidence type="ECO:0000256" key="3">
    <source>
        <dbReference type="ARBA" id="ARBA00022723"/>
    </source>
</evidence>
<dbReference type="Pfam" id="PF12890">
    <property type="entry name" value="DHOase"/>
    <property type="match status" value="1"/>
</dbReference>
<feature type="binding site" evidence="6">
    <location>
        <begin position="328"/>
        <end position="329"/>
    </location>
    <ligand>
        <name>substrate</name>
    </ligand>
</feature>
<feature type="binding site" evidence="6">
    <location>
        <begin position="65"/>
        <end position="67"/>
    </location>
    <ligand>
        <name>substrate</name>
    </ligand>
</feature>
<protein>
    <recommendedName>
        <fullName evidence="6">Dihydroorotase</fullName>
        <shortName evidence="6">DHOase</shortName>
        <ecNumber evidence="6">3.5.2.3</ecNumber>
    </recommendedName>
</protein>
<feature type="binding site" evidence="6">
    <location>
        <position position="157"/>
    </location>
    <ligand>
        <name>Zn(2+)</name>
        <dbReference type="ChEBI" id="CHEBI:29105"/>
        <label>2</label>
    </ligand>
</feature>
<feature type="binding site" evidence="6">
    <location>
        <position position="63"/>
    </location>
    <ligand>
        <name>Zn(2+)</name>
        <dbReference type="ChEBI" id="CHEBI:29105"/>
        <label>1</label>
    </ligand>
</feature>
<proteinExistence type="inferred from homology"/>
<dbReference type="GO" id="GO:0044205">
    <property type="term" value="P:'de novo' UMP biosynthetic process"/>
    <property type="evidence" value="ECO:0007669"/>
    <property type="project" value="UniProtKB-UniRule"/>
</dbReference>
<evidence type="ECO:0000256" key="1">
    <source>
        <dbReference type="ARBA" id="ARBA00002368"/>
    </source>
</evidence>
<name>A0ABD7UZ44_9ACTN</name>
<dbReference type="NCBIfam" id="NF006836">
    <property type="entry name" value="PRK09357.1-1"/>
    <property type="match status" value="1"/>
</dbReference>